<sequence>MENKILKRAVIKEELVKLTGNFSLAVTLNQLLYWSLKVKDKEKYIREEVDQNARTEKDKQYGWIYKTSEELSQEIMLGSQTSVRRYLKELVKYEFIFERRNPNPKYKYDKTYQYRVNLNKIRTDLKNIGYELSDFEHYYTEKEYANKAQEQNKNSINKNEHTSIHSAYTADQSEAAIPEITSNNTSKNISRDLIDEKDIKNKKDQADIDIAKKISKYYLEKSKKASLTVKEKEAVHQVAKLRLPNLKVIALIDECYREFAIKSPNESIRSFVYIANYISRNRNFDEMSIKIKKNQEEKINEKPEQSTNKNRKKSTGEEWLKLLDRKSRASDDHGIR</sequence>
<keyword evidence="3" id="KW-1185">Reference proteome</keyword>
<organism evidence="2 3">
    <name type="scientific">Metaplanococcus flavidus</name>
    <dbReference type="NCBI Taxonomy" id="569883"/>
    <lineage>
        <taxon>Bacteria</taxon>
        <taxon>Bacillati</taxon>
        <taxon>Bacillota</taxon>
        <taxon>Bacilli</taxon>
        <taxon>Bacillales</taxon>
        <taxon>Caryophanaceae</taxon>
        <taxon>Metaplanococcus</taxon>
    </lineage>
</organism>
<name>A0ABW3LE80_9BACL</name>
<dbReference type="Proteomes" id="UP001597109">
    <property type="component" value="Unassembled WGS sequence"/>
</dbReference>
<evidence type="ECO:0000313" key="2">
    <source>
        <dbReference type="EMBL" id="MFD1032925.1"/>
    </source>
</evidence>
<evidence type="ECO:0000256" key="1">
    <source>
        <dbReference type="SAM" id="MobiDB-lite"/>
    </source>
</evidence>
<evidence type="ECO:0000313" key="3">
    <source>
        <dbReference type="Proteomes" id="UP001597109"/>
    </source>
</evidence>
<comment type="caution">
    <text evidence="2">The sequence shown here is derived from an EMBL/GenBank/DDBJ whole genome shotgun (WGS) entry which is preliminary data.</text>
</comment>
<protein>
    <submittedName>
        <fullName evidence="2">Uncharacterized protein</fullName>
    </submittedName>
</protein>
<dbReference type="EMBL" id="JBHTKI010000049">
    <property type="protein sequence ID" value="MFD1032925.1"/>
    <property type="molecule type" value="Genomic_DNA"/>
</dbReference>
<proteinExistence type="predicted"/>
<accession>A0ABW3LE80</accession>
<feature type="region of interest" description="Disordered" evidence="1">
    <location>
        <begin position="295"/>
        <end position="321"/>
    </location>
</feature>
<feature type="compositionally biased region" description="Basic and acidic residues" evidence="1">
    <location>
        <begin position="295"/>
        <end position="304"/>
    </location>
</feature>
<reference evidence="3" key="1">
    <citation type="journal article" date="2019" name="Int. J. Syst. Evol. Microbiol.">
        <title>The Global Catalogue of Microorganisms (GCM) 10K type strain sequencing project: providing services to taxonomists for standard genome sequencing and annotation.</title>
        <authorList>
            <consortium name="The Broad Institute Genomics Platform"/>
            <consortium name="The Broad Institute Genome Sequencing Center for Infectious Disease"/>
            <person name="Wu L."/>
            <person name="Ma J."/>
        </authorList>
    </citation>
    <scope>NUCLEOTIDE SEQUENCE [LARGE SCALE GENOMIC DNA]</scope>
    <source>
        <strain evidence="3">CCUG 56756</strain>
    </source>
</reference>
<dbReference type="RefSeq" id="WP_144841550.1">
    <property type="nucleotide sequence ID" value="NZ_JBHTKI010000049.1"/>
</dbReference>
<gene>
    <name evidence="2" type="ORF">ACFQ1X_15965</name>
</gene>